<keyword evidence="4" id="KW-1185">Reference proteome</keyword>
<dbReference type="GO" id="GO:0080120">
    <property type="term" value="P:CAAX-box protein maturation"/>
    <property type="evidence" value="ECO:0007669"/>
    <property type="project" value="UniProtKB-ARBA"/>
</dbReference>
<dbReference type="EMBL" id="FNEV01000006">
    <property type="protein sequence ID" value="SDJ51625.1"/>
    <property type="molecule type" value="Genomic_DNA"/>
</dbReference>
<feature type="transmembrane region" description="Helical" evidence="1">
    <location>
        <begin position="205"/>
        <end position="225"/>
    </location>
</feature>
<evidence type="ECO:0000259" key="2">
    <source>
        <dbReference type="Pfam" id="PF02517"/>
    </source>
</evidence>
<feature type="transmembrane region" description="Helical" evidence="1">
    <location>
        <begin position="43"/>
        <end position="65"/>
    </location>
</feature>
<keyword evidence="1" id="KW-1133">Transmembrane helix</keyword>
<name>A0A1G8UEN2_9BACI</name>
<dbReference type="RefSeq" id="WP_093193903.1">
    <property type="nucleotide sequence ID" value="NZ_FNEV01000006.1"/>
</dbReference>
<dbReference type="PANTHER" id="PTHR36435">
    <property type="entry name" value="SLR1288 PROTEIN"/>
    <property type="match status" value="1"/>
</dbReference>
<keyword evidence="1" id="KW-0472">Membrane</keyword>
<feature type="transmembrane region" description="Helical" evidence="1">
    <location>
        <begin position="161"/>
        <end position="185"/>
    </location>
</feature>
<dbReference type="PANTHER" id="PTHR36435:SF1">
    <property type="entry name" value="CAAX AMINO TERMINAL PROTEASE FAMILY PROTEIN"/>
    <property type="match status" value="1"/>
</dbReference>
<sequence length="226" mass="24999">METLQKWSLKELIYLLILTLVLCPILIETYAQSLLQDLFQNKLYSGTATGALLAIVFTTGVYLIALKPHGYTFQGLGLRSPTKPYYLQTIGWIFVSITASILLVVILEIIGVGADNEKTESLNNNMSTSSLLIGLISAAVVSPVYEEIFYRGFLYRWFRRYGVGIAMIVSSTIFMIVHIPTYSVLPLTFVNGLIYSWMYERTGSIVPAMIVHGGVNGIGVLVSALI</sequence>
<protein>
    <recommendedName>
        <fullName evidence="2">CAAX prenyl protease 2/Lysostaphin resistance protein A-like domain-containing protein</fullName>
    </recommendedName>
</protein>
<proteinExistence type="predicted"/>
<evidence type="ECO:0000313" key="3">
    <source>
        <dbReference type="EMBL" id="SDJ51625.1"/>
    </source>
</evidence>
<organism evidence="3 4">
    <name type="scientific">Salimicrobium halophilum</name>
    <dbReference type="NCBI Taxonomy" id="86666"/>
    <lineage>
        <taxon>Bacteria</taxon>
        <taxon>Bacillati</taxon>
        <taxon>Bacillota</taxon>
        <taxon>Bacilli</taxon>
        <taxon>Bacillales</taxon>
        <taxon>Bacillaceae</taxon>
        <taxon>Salimicrobium</taxon>
    </lineage>
</organism>
<dbReference type="Pfam" id="PF02517">
    <property type="entry name" value="Rce1-like"/>
    <property type="match status" value="1"/>
</dbReference>
<evidence type="ECO:0000313" key="4">
    <source>
        <dbReference type="Proteomes" id="UP000199225"/>
    </source>
</evidence>
<dbReference type="AlphaFoldDB" id="A0A1G8UEN2"/>
<gene>
    <name evidence="3" type="ORF">SAMN04490247_2185</name>
</gene>
<feature type="transmembrane region" description="Helical" evidence="1">
    <location>
        <begin position="85"/>
        <end position="110"/>
    </location>
</feature>
<dbReference type="Proteomes" id="UP000199225">
    <property type="component" value="Unassembled WGS sequence"/>
</dbReference>
<feature type="transmembrane region" description="Helical" evidence="1">
    <location>
        <begin position="130"/>
        <end position="149"/>
    </location>
</feature>
<dbReference type="GO" id="GO:0004175">
    <property type="term" value="F:endopeptidase activity"/>
    <property type="evidence" value="ECO:0007669"/>
    <property type="project" value="UniProtKB-ARBA"/>
</dbReference>
<keyword evidence="1" id="KW-0812">Transmembrane</keyword>
<dbReference type="OrthoDB" id="9782250at2"/>
<dbReference type="STRING" id="86666.SAMN04490247_2185"/>
<feature type="transmembrane region" description="Helical" evidence="1">
    <location>
        <begin position="12"/>
        <end position="31"/>
    </location>
</feature>
<accession>A0A1G8UEN2</accession>
<feature type="domain" description="CAAX prenyl protease 2/Lysostaphin resistance protein A-like" evidence="2">
    <location>
        <begin position="130"/>
        <end position="217"/>
    </location>
</feature>
<dbReference type="InterPro" id="IPR003675">
    <property type="entry name" value="Rce1/LyrA-like_dom"/>
</dbReference>
<dbReference type="InterPro" id="IPR052710">
    <property type="entry name" value="CAAX_protease"/>
</dbReference>
<reference evidence="4" key="1">
    <citation type="submission" date="2016-10" db="EMBL/GenBank/DDBJ databases">
        <authorList>
            <person name="Varghese N."/>
            <person name="Submissions S."/>
        </authorList>
    </citation>
    <scope>NUCLEOTIDE SEQUENCE [LARGE SCALE GENOMIC DNA]</scope>
    <source>
        <strain evidence="4">DSM 4771</strain>
    </source>
</reference>
<evidence type="ECO:0000256" key="1">
    <source>
        <dbReference type="SAM" id="Phobius"/>
    </source>
</evidence>